<dbReference type="Gene3D" id="2.40.70.10">
    <property type="entry name" value="Acid Proteases"/>
    <property type="match status" value="1"/>
</dbReference>
<accession>A0A3B1CT88</accession>
<evidence type="ECO:0008006" key="2">
    <source>
        <dbReference type="Google" id="ProtNLM"/>
    </source>
</evidence>
<dbReference type="EMBL" id="UOGE01000049">
    <property type="protein sequence ID" value="VAX19867.1"/>
    <property type="molecule type" value="Genomic_DNA"/>
</dbReference>
<organism evidence="1">
    <name type="scientific">hydrothermal vent metagenome</name>
    <dbReference type="NCBI Taxonomy" id="652676"/>
    <lineage>
        <taxon>unclassified sequences</taxon>
        <taxon>metagenomes</taxon>
        <taxon>ecological metagenomes</taxon>
    </lineage>
</organism>
<dbReference type="InterPro" id="IPR021109">
    <property type="entry name" value="Peptidase_aspartic_dom_sf"/>
</dbReference>
<proteinExistence type="predicted"/>
<evidence type="ECO:0000313" key="1">
    <source>
        <dbReference type="EMBL" id="VAX19867.1"/>
    </source>
</evidence>
<reference evidence="1" key="1">
    <citation type="submission" date="2018-06" db="EMBL/GenBank/DDBJ databases">
        <authorList>
            <person name="Zhirakovskaya E."/>
        </authorList>
    </citation>
    <scope>NUCLEOTIDE SEQUENCE</scope>
</reference>
<dbReference type="CDD" id="cd05483">
    <property type="entry name" value="retropepsin_like_bacteria"/>
    <property type="match status" value="1"/>
</dbReference>
<dbReference type="SUPFAM" id="SSF50630">
    <property type="entry name" value="Acid proteases"/>
    <property type="match status" value="1"/>
</dbReference>
<dbReference type="Pfam" id="PF13650">
    <property type="entry name" value="Asp_protease_2"/>
    <property type="match status" value="1"/>
</dbReference>
<sequence>MKRLSFYLVAFALLPLSVAETGAEASLEAYGYRYRVQAILDGRVKARMIIDTGSSHTIITPKIARKLGITNLSKAPSIPLSSAGGVEWMRLVTLQSVTIGGHETKMVEGAVSSRLGRGVDGLLGMNFLGDYSHIIDGRQMKLVLKPAYETGELYGEKNQAWWRQRFSRYQRIIKKYTSIRDKLENGSPPMTAPVSKKGKTFTDKEIGAIIMYYKGLRAELARRAKALSMPLSWQNGR</sequence>
<protein>
    <recommendedName>
        <fullName evidence="2">Peptidase A2 domain-containing protein</fullName>
    </recommendedName>
</protein>
<gene>
    <name evidence="1" type="ORF">MNBD_NITROSPINAE02-751</name>
</gene>
<dbReference type="InterPro" id="IPR034122">
    <property type="entry name" value="Retropepsin-like_bacterial"/>
</dbReference>
<name>A0A3B1CT88_9ZZZZ</name>
<dbReference type="AlphaFoldDB" id="A0A3B1CT88"/>